<dbReference type="AlphaFoldDB" id="A0A3Q2Z397"/>
<dbReference type="Ensembl" id="ENSHCOT00000027311.1">
    <property type="protein sequence ID" value="ENSHCOP00000026022.1"/>
    <property type="gene ID" value="ENSHCOG00000016599.1"/>
</dbReference>
<protein>
    <submittedName>
        <fullName evidence="6">CUB and zona pellucida-like domains 1, tandem duplicate 1</fullName>
    </submittedName>
</protein>
<accession>A0A3Q2Z397</accession>
<dbReference type="Gene3D" id="2.60.120.290">
    <property type="entry name" value="Spermadhesin, CUB domain"/>
    <property type="match status" value="1"/>
</dbReference>
<dbReference type="SMART" id="SM00241">
    <property type="entry name" value="ZP"/>
    <property type="match status" value="1"/>
</dbReference>
<name>A0A3Q2Z397_HIPCM</name>
<evidence type="ECO:0000256" key="3">
    <source>
        <dbReference type="PROSITE-ProRule" id="PRU00059"/>
    </source>
</evidence>
<dbReference type="OMA" id="FMTVRFH"/>
<reference evidence="6" key="1">
    <citation type="submission" date="2025-08" db="UniProtKB">
        <authorList>
            <consortium name="Ensembl"/>
        </authorList>
    </citation>
    <scope>IDENTIFICATION</scope>
</reference>
<keyword evidence="7" id="KW-1185">Reference proteome</keyword>
<evidence type="ECO:0000256" key="2">
    <source>
        <dbReference type="ARBA" id="ARBA00023157"/>
    </source>
</evidence>
<dbReference type="PROSITE" id="PS51034">
    <property type="entry name" value="ZP_2"/>
    <property type="match status" value="1"/>
</dbReference>
<keyword evidence="1" id="KW-0732">Signal</keyword>
<evidence type="ECO:0000313" key="7">
    <source>
        <dbReference type="Proteomes" id="UP000264820"/>
    </source>
</evidence>
<feature type="domain" description="CUB" evidence="4">
    <location>
        <begin position="9"/>
        <end position="123"/>
    </location>
</feature>
<dbReference type="CDD" id="cd00041">
    <property type="entry name" value="CUB"/>
    <property type="match status" value="1"/>
</dbReference>
<evidence type="ECO:0000256" key="1">
    <source>
        <dbReference type="ARBA" id="ARBA00022729"/>
    </source>
</evidence>
<comment type="caution">
    <text evidence="3">Lacks conserved residue(s) required for the propagation of feature annotation.</text>
</comment>
<dbReference type="Gene3D" id="2.60.40.3210">
    <property type="entry name" value="Zona pellucida, ZP-N domain"/>
    <property type="match status" value="1"/>
</dbReference>
<proteinExistence type="predicted"/>
<dbReference type="STRING" id="109280.ENSHCOP00000026022"/>
<dbReference type="SMART" id="SM00042">
    <property type="entry name" value="CUB"/>
    <property type="match status" value="1"/>
</dbReference>
<dbReference type="Pfam" id="PF00100">
    <property type="entry name" value="Zona_pellucida"/>
    <property type="match status" value="1"/>
</dbReference>
<organism evidence="6 7">
    <name type="scientific">Hippocampus comes</name>
    <name type="common">Tiger tail seahorse</name>
    <dbReference type="NCBI Taxonomy" id="109280"/>
    <lineage>
        <taxon>Eukaryota</taxon>
        <taxon>Metazoa</taxon>
        <taxon>Chordata</taxon>
        <taxon>Craniata</taxon>
        <taxon>Vertebrata</taxon>
        <taxon>Euteleostomi</taxon>
        <taxon>Actinopterygii</taxon>
        <taxon>Neopterygii</taxon>
        <taxon>Teleostei</taxon>
        <taxon>Neoteleostei</taxon>
        <taxon>Acanthomorphata</taxon>
        <taxon>Syngnathiaria</taxon>
        <taxon>Syngnathiformes</taxon>
        <taxon>Syngnathoidei</taxon>
        <taxon>Syngnathidae</taxon>
        <taxon>Hippocampus</taxon>
    </lineage>
</organism>
<dbReference type="InterPro" id="IPR055356">
    <property type="entry name" value="ZP-N"/>
</dbReference>
<dbReference type="InterPro" id="IPR035914">
    <property type="entry name" value="Sperma_CUB_dom_sf"/>
</dbReference>
<keyword evidence="2" id="KW-1015">Disulfide bond</keyword>
<evidence type="ECO:0000259" key="4">
    <source>
        <dbReference type="PROSITE" id="PS01180"/>
    </source>
</evidence>
<dbReference type="PANTHER" id="PTHR14002">
    <property type="entry name" value="ENDOGLIN/TGF-BETA RECEPTOR TYPE III"/>
    <property type="match status" value="1"/>
</dbReference>
<dbReference type="InterPro" id="IPR055355">
    <property type="entry name" value="ZP-C"/>
</dbReference>
<dbReference type="Proteomes" id="UP000264820">
    <property type="component" value="Unplaced"/>
</dbReference>
<dbReference type="FunFam" id="2.60.120.290:FF:000005">
    <property type="entry name" value="Procollagen C-endopeptidase enhancer 1"/>
    <property type="match status" value="1"/>
</dbReference>
<dbReference type="InterPro" id="IPR000859">
    <property type="entry name" value="CUB_dom"/>
</dbReference>
<dbReference type="InterPro" id="IPR001507">
    <property type="entry name" value="ZP_dom"/>
</dbReference>
<dbReference type="Gene3D" id="2.60.40.4100">
    <property type="entry name" value="Zona pellucida, ZP-C domain"/>
    <property type="match status" value="1"/>
</dbReference>
<evidence type="ECO:0000313" key="6">
    <source>
        <dbReference type="Ensembl" id="ENSHCOP00000026022.1"/>
    </source>
</evidence>
<sequence>MPRSSEGPCGGSMFGSGAFSSPRHPDDYHNNAYCVWHLRSLLNQRVLLEFSYLQLQSCCSCDYVSIYDGPSVNSPYLGKVCNDNNNNNDSFNFFYSTSNHMTVVFRSDGSVVGRGFRAEFTSQVNCSSDDMNIVIGRKYLNSLGYDGHNLYLKDQYCRPEVFQEKVVFNFPVNRCGTSRKFENGKVVYTNTLRGYTSSYGDITRKANLKIEVVCRMDRYAAAQIMYLAQNHDNTSITGTGTFNTSMDFYTSSSFYYKVTEFPYKVSLNQDLYVQVDLRSSMANYLDIFLDTCVASPSSDDFHTTTYFLRNASLRDYPLVVLLFFRSTGWPPEGVAQLSHGRLSPRRCPVDNTYQSYVSGRKRRKRDAGARHRSQILVLGPIQLLGE</sequence>
<evidence type="ECO:0000259" key="5">
    <source>
        <dbReference type="PROSITE" id="PS51034"/>
    </source>
</evidence>
<dbReference type="PANTHER" id="PTHR14002:SF38">
    <property type="entry name" value="CUB AND ZONA PELLUCIDA-LIKE DOMAIN-CONTAINING PROTEIN 1"/>
    <property type="match status" value="1"/>
</dbReference>
<dbReference type="SUPFAM" id="SSF49854">
    <property type="entry name" value="Spermadhesin, CUB domain"/>
    <property type="match status" value="1"/>
</dbReference>
<reference evidence="6" key="2">
    <citation type="submission" date="2025-09" db="UniProtKB">
        <authorList>
            <consortium name="Ensembl"/>
        </authorList>
    </citation>
    <scope>IDENTIFICATION</scope>
</reference>
<feature type="domain" description="ZP" evidence="5">
    <location>
        <begin position="125"/>
        <end position="386"/>
    </location>
</feature>
<dbReference type="Pfam" id="PF00431">
    <property type="entry name" value="CUB"/>
    <property type="match status" value="1"/>
</dbReference>
<dbReference type="Pfam" id="PF23344">
    <property type="entry name" value="ZP-N"/>
    <property type="match status" value="1"/>
</dbReference>
<dbReference type="GeneTree" id="ENSGT00940000165331"/>
<dbReference type="InterPro" id="IPR042235">
    <property type="entry name" value="ZP-C_dom"/>
</dbReference>
<dbReference type="PROSITE" id="PS01180">
    <property type="entry name" value="CUB"/>
    <property type="match status" value="1"/>
</dbReference>